<gene>
    <name evidence="1" type="ORF">METZ01_LOCUS503112</name>
</gene>
<dbReference type="Gene3D" id="6.20.50.110">
    <property type="entry name" value="Methyltransferase, zinc-binding domain"/>
    <property type="match status" value="1"/>
</dbReference>
<evidence type="ECO:0000313" key="1">
    <source>
        <dbReference type="EMBL" id="SVE50258.1"/>
    </source>
</evidence>
<feature type="non-terminal residue" evidence="1">
    <location>
        <position position="49"/>
    </location>
</feature>
<protein>
    <submittedName>
        <fullName evidence="1">Uncharacterized protein</fullName>
    </submittedName>
</protein>
<dbReference type="InterPro" id="IPR038576">
    <property type="entry name" value="Methyltransf_Zn-bd_dom_put_sf"/>
</dbReference>
<organism evidence="1">
    <name type="scientific">marine metagenome</name>
    <dbReference type="NCBI Taxonomy" id="408172"/>
    <lineage>
        <taxon>unclassified sequences</taxon>
        <taxon>metagenomes</taxon>
        <taxon>ecological metagenomes</taxon>
    </lineage>
</organism>
<dbReference type="AlphaFoldDB" id="A0A383E2C9"/>
<reference evidence="1" key="1">
    <citation type="submission" date="2018-05" db="EMBL/GenBank/DDBJ databases">
        <authorList>
            <person name="Lanie J.A."/>
            <person name="Ng W.-L."/>
            <person name="Kazmierczak K.M."/>
            <person name="Andrzejewski T.M."/>
            <person name="Davidsen T.M."/>
            <person name="Wayne K.J."/>
            <person name="Tettelin H."/>
            <person name="Glass J.I."/>
            <person name="Rusch D."/>
            <person name="Podicherti R."/>
            <person name="Tsui H.-C.T."/>
            <person name="Winkler M.E."/>
        </authorList>
    </citation>
    <scope>NUCLEOTIDE SEQUENCE</scope>
</reference>
<sequence length="49" mass="5539">MADILEYLDKIDNSTEDYEILTRCRACGSSKQKKYLDLGETPLANNLVS</sequence>
<name>A0A383E2C9_9ZZZZ</name>
<dbReference type="EMBL" id="UINC01221786">
    <property type="protein sequence ID" value="SVE50258.1"/>
    <property type="molecule type" value="Genomic_DNA"/>
</dbReference>
<proteinExistence type="predicted"/>
<accession>A0A383E2C9</accession>